<evidence type="ECO:0000313" key="2">
    <source>
        <dbReference type="EMBL" id="HGA37575.1"/>
    </source>
</evidence>
<accession>A0A832AVP8</accession>
<dbReference type="EMBL" id="DTPL01000133">
    <property type="protein sequence ID" value="HGA37575.1"/>
    <property type="molecule type" value="Genomic_DNA"/>
</dbReference>
<dbReference type="SUPFAM" id="SSF51126">
    <property type="entry name" value="Pectin lyase-like"/>
    <property type="match status" value="2"/>
</dbReference>
<reference evidence="2" key="1">
    <citation type="journal article" date="2020" name="mSystems">
        <title>Genome- and Community-Level Interaction Insights into Carbon Utilization and Element Cycling Functions of Hydrothermarchaeota in Hydrothermal Sediment.</title>
        <authorList>
            <person name="Zhou Z."/>
            <person name="Liu Y."/>
            <person name="Xu W."/>
            <person name="Pan J."/>
            <person name="Luo Z.H."/>
            <person name="Li M."/>
        </authorList>
    </citation>
    <scope>NUCLEOTIDE SEQUENCE [LARGE SCALE GENOMIC DNA]</scope>
    <source>
        <strain evidence="2">SpSt-972</strain>
    </source>
</reference>
<sequence>MVKLKVVRIDKALVLKEDTKFKDTIFLVRSQVGIACLGSRVILENCKIVFYRCKKASIGLFAQNANVKITNCFVQNANIALKSVNSSLIIRESKLSHNKEYAVNAVGSIVDIENCNICGNGYEIFSAQISLENSKADILHSRITKGVNSTALFAKNSFVSLDSTEISLNDASAIHLENCRFSIRKAKIYDNSLLNQDFSQVYIENSKGKFTESLLYAGKDSFVIYATKQSSLKVLDSFIFDNNSGVLIDRYSQITIYKTRIFRNALLERQAQINADSSKIYIVSSKIFDGFQGIYAQKTSFVFLKNSDISRNRFPFCMYELSHLVEK</sequence>
<proteinExistence type="predicted"/>
<gene>
    <name evidence="2" type="ORF">ENX80_01975</name>
</gene>
<organism evidence="2">
    <name type="scientific">Desulfurella acetivorans</name>
    <dbReference type="NCBI Taxonomy" id="33002"/>
    <lineage>
        <taxon>Bacteria</taxon>
        <taxon>Pseudomonadati</taxon>
        <taxon>Campylobacterota</taxon>
        <taxon>Desulfurellia</taxon>
        <taxon>Desulfurellales</taxon>
        <taxon>Desulfurellaceae</taxon>
        <taxon>Desulfurella</taxon>
    </lineage>
</organism>
<dbReference type="AlphaFoldDB" id="A0A832AVP8"/>
<comment type="caution">
    <text evidence="2">The sequence shown here is derived from an EMBL/GenBank/DDBJ whole genome shotgun (WGS) entry which is preliminary data.</text>
</comment>
<name>A0A832AVP8_DESAE</name>
<dbReference type="InterPro" id="IPR039448">
    <property type="entry name" value="Beta_helix"/>
</dbReference>
<protein>
    <recommendedName>
        <fullName evidence="1">Right handed beta helix domain-containing protein</fullName>
    </recommendedName>
</protein>
<evidence type="ECO:0000259" key="1">
    <source>
        <dbReference type="Pfam" id="PF13229"/>
    </source>
</evidence>
<dbReference type="Pfam" id="PF13229">
    <property type="entry name" value="Beta_helix"/>
    <property type="match status" value="1"/>
</dbReference>
<feature type="domain" description="Right handed beta helix" evidence="1">
    <location>
        <begin position="173"/>
        <end position="313"/>
    </location>
</feature>
<dbReference type="InterPro" id="IPR011050">
    <property type="entry name" value="Pectin_lyase_fold/virulence"/>
</dbReference>